<dbReference type="CDD" id="cd07035">
    <property type="entry name" value="TPP_PYR_POX_like"/>
    <property type="match status" value="1"/>
</dbReference>
<dbReference type="InterPro" id="IPR012001">
    <property type="entry name" value="Thiamin_PyroP_enz_TPP-bd_dom"/>
</dbReference>
<dbReference type="SUPFAM" id="SSF52518">
    <property type="entry name" value="Thiamin diphosphate-binding fold (THDP-binding)"/>
    <property type="match status" value="1"/>
</dbReference>
<protein>
    <recommendedName>
        <fullName evidence="2">Thiamine pyrophosphate enzyme N-terminal TPP-binding domain-containing protein</fullName>
    </recommendedName>
</protein>
<dbReference type="FunFam" id="3.40.50.970:FF:000007">
    <property type="entry name" value="Acetolactate synthase"/>
    <property type="match status" value="1"/>
</dbReference>
<name>A0A382Y108_9ZZZZ</name>
<proteinExistence type="inferred from homology"/>
<evidence type="ECO:0000313" key="3">
    <source>
        <dbReference type="EMBL" id="SVD76431.1"/>
    </source>
</evidence>
<feature type="non-terminal residue" evidence="3">
    <location>
        <position position="1"/>
    </location>
</feature>
<gene>
    <name evidence="3" type="ORF">METZ01_LOCUS429285</name>
</gene>
<evidence type="ECO:0000256" key="1">
    <source>
        <dbReference type="ARBA" id="ARBA00007812"/>
    </source>
</evidence>
<reference evidence="3" key="1">
    <citation type="submission" date="2018-05" db="EMBL/GenBank/DDBJ databases">
        <authorList>
            <person name="Lanie J.A."/>
            <person name="Ng W.-L."/>
            <person name="Kazmierczak K.M."/>
            <person name="Andrzejewski T.M."/>
            <person name="Davidsen T.M."/>
            <person name="Wayne K.J."/>
            <person name="Tettelin H."/>
            <person name="Glass J.I."/>
            <person name="Rusch D."/>
            <person name="Podicherti R."/>
            <person name="Tsui H.-C.T."/>
            <person name="Winkler M.E."/>
        </authorList>
    </citation>
    <scope>NUCLEOTIDE SEQUENCE</scope>
</reference>
<dbReference type="GO" id="GO:0050660">
    <property type="term" value="F:flavin adenine dinucleotide binding"/>
    <property type="evidence" value="ECO:0007669"/>
    <property type="project" value="TreeGrafter"/>
</dbReference>
<dbReference type="GO" id="GO:0003984">
    <property type="term" value="F:acetolactate synthase activity"/>
    <property type="evidence" value="ECO:0007669"/>
    <property type="project" value="TreeGrafter"/>
</dbReference>
<dbReference type="EMBL" id="UINC01171721">
    <property type="protein sequence ID" value="SVD76431.1"/>
    <property type="molecule type" value="Genomic_DNA"/>
</dbReference>
<organism evidence="3">
    <name type="scientific">marine metagenome</name>
    <dbReference type="NCBI Taxonomy" id="408172"/>
    <lineage>
        <taxon>unclassified sequences</taxon>
        <taxon>metagenomes</taxon>
        <taxon>ecological metagenomes</taxon>
    </lineage>
</organism>
<dbReference type="GO" id="GO:0009097">
    <property type="term" value="P:isoleucine biosynthetic process"/>
    <property type="evidence" value="ECO:0007669"/>
    <property type="project" value="TreeGrafter"/>
</dbReference>
<dbReference type="GO" id="GO:0030976">
    <property type="term" value="F:thiamine pyrophosphate binding"/>
    <property type="evidence" value="ECO:0007669"/>
    <property type="project" value="InterPro"/>
</dbReference>
<dbReference type="InterPro" id="IPR029061">
    <property type="entry name" value="THDP-binding"/>
</dbReference>
<dbReference type="PANTHER" id="PTHR18968:SF13">
    <property type="entry name" value="ACETOLACTATE SYNTHASE CATALYTIC SUBUNIT, MITOCHONDRIAL"/>
    <property type="match status" value="1"/>
</dbReference>
<dbReference type="Pfam" id="PF02776">
    <property type="entry name" value="TPP_enzyme_N"/>
    <property type="match status" value="1"/>
</dbReference>
<dbReference type="PANTHER" id="PTHR18968">
    <property type="entry name" value="THIAMINE PYROPHOSPHATE ENZYMES"/>
    <property type="match status" value="1"/>
</dbReference>
<comment type="similarity">
    <text evidence="1">Belongs to the TPP enzyme family.</text>
</comment>
<dbReference type="GO" id="GO:0009099">
    <property type="term" value="P:L-valine biosynthetic process"/>
    <property type="evidence" value="ECO:0007669"/>
    <property type="project" value="TreeGrafter"/>
</dbReference>
<dbReference type="InterPro" id="IPR045229">
    <property type="entry name" value="TPP_enz"/>
</dbReference>
<accession>A0A382Y108</accession>
<feature type="non-terminal residue" evidence="3">
    <location>
        <position position="148"/>
    </location>
</feature>
<sequence length="148" mass="15779">MTKVTGGQAVVQCLEMHGVRHIFGIPGDVTVPIYEALSQSTINHITTRHEQGAGFMADGYARASRHPGIAVVISGPGVTNISTAMGEAYTDSVPLLVFSADVSTTDFGKCADFNHEIRDQQSLAAEICAYSVRIKSIQDIPIAINNAF</sequence>
<dbReference type="GO" id="GO:0005948">
    <property type="term" value="C:acetolactate synthase complex"/>
    <property type="evidence" value="ECO:0007669"/>
    <property type="project" value="TreeGrafter"/>
</dbReference>
<dbReference type="Gene3D" id="3.40.50.970">
    <property type="match status" value="1"/>
</dbReference>
<dbReference type="AlphaFoldDB" id="A0A382Y108"/>
<evidence type="ECO:0000259" key="2">
    <source>
        <dbReference type="Pfam" id="PF02776"/>
    </source>
</evidence>
<feature type="domain" description="Thiamine pyrophosphate enzyme N-terminal TPP-binding" evidence="2">
    <location>
        <begin position="5"/>
        <end position="121"/>
    </location>
</feature>